<dbReference type="InterPro" id="IPR036291">
    <property type="entry name" value="NAD(P)-bd_dom_sf"/>
</dbReference>
<reference evidence="4" key="1">
    <citation type="journal article" date="2019" name="Int. J. Syst. Evol. Microbiol.">
        <title>The Global Catalogue of Microorganisms (GCM) 10K type strain sequencing project: providing services to taxonomists for standard genome sequencing and annotation.</title>
        <authorList>
            <consortium name="The Broad Institute Genomics Platform"/>
            <consortium name="The Broad Institute Genome Sequencing Center for Infectious Disease"/>
            <person name="Wu L."/>
            <person name="Ma J."/>
        </authorList>
    </citation>
    <scope>NUCLEOTIDE SEQUENCE [LARGE SCALE GENOMIC DNA]</scope>
    <source>
        <strain evidence="4">JCM 32226</strain>
    </source>
</reference>
<accession>A0ABP8Q3M7</accession>
<proteinExistence type="predicted"/>
<organism evidence="3 4">
    <name type="scientific">Pseudaeromonas paramecii</name>
    <dbReference type="NCBI Taxonomy" id="2138166"/>
    <lineage>
        <taxon>Bacteria</taxon>
        <taxon>Pseudomonadati</taxon>
        <taxon>Pseudomonadota</taxon>
        <taxon>Gammaproteobacteria</taxon>
        <taxon>Aeromonadales</taxon>
        <taxon>Aeromonadaceae</taxon>
        <taxon>Pseudaeromonas</taxon>
    </lineage>
</organism>
<evidence type="ECO:0000256" key="1">
    <source>
        <dbReference type="SAM" id="MobiDB-lite"/>
    </source>
</evidence>
<keyword evidence="4" id="KW-1185">Reference proteome</keyword>
<gene>
    <name evidence="3" type="ORF">GCM10023095_09460</name>
</gene>
<dbReference type="InterPro" id="IPR016040">
    <property type="entry name" value="NAD(P)-bd_dom"/>
</dbReference>
<protein>
    <recommendedName>
        <fullName evidence="2">NAD(P)-binding domain-containing protein</fullName>
    </recommendedName>
</protein>
<dbReference type="Pfam" id="PF13460">
    <property type="entry name" value="NAD_binding_10"/>
    <property type="match status" value="1"/>
</dbReference>
<dbReference type="SUPFAM" id="SSF51735">
    <property type="entry name" value="NAD(P)-binding Rossmann-fold domains"/>
    <property type="match status" value="1"/>
</dbReference>
<dbReference type="Gene3D" id="3.40.50.720">
    <property type="entry name" value="NAD(P)-binding Rossmann-like Domain"/>
    <property type="match status" value="1"/>
</dbReference>
<dbReference type="PANTHER" id="PTHR14097">
    <property type="entry name" value="OXIDOREDUCTASE HTATIP2"/>
    <property type="match status" value="1"/>
</dbReference>
<evidence type="ECO:0000313" key="3">
    <source>
        <dbReference type="EMBL" id="GAA4495733.1"/>
    </source>
</evidence>
<dbReference type="Proteomes" id="UP001501321">
    <property type="component" value="Unassembled WGS sequence"/>
</dbReference>
<name>A0ABP8Q3M7_9GAMM</name>
<comment type="caution">
    <text evidence="3">The sequence shown here is derived from an EMBL/GenBank/DDBJ whole genome shotgun (WGS) entry which is preliminary data.</text>
</comment>
<feature type="region of interest" description="Disordered" evidence="1">
    <location>
        <begin position="235"/>
        <end position="255"/>
    </location>
</feature>
<sequence>MAGLLLAGCHSRVRHSPTVVQDDRTKNMKIILLGATGQVGQALLQQALAEPAITQITAPTRQPLPLHDKLCNPVIDFAQLPTEAEWWQADALLSALGTTRRQAGSLAAFRAVDLAINLACAHAARQHGTLRYGLVSALGANAKSWVPYPQIKGELELAVHQLDFEQLVLIRPALLDAPNRPEPRPMEALGLWLSRRVSRLLPARYRPVTPSAVAATLLAAIQHDIPGVQIIESEQIQTRNKPDNNPPQTRLQRPV</sequence>
<feature type="compositionally biased region" description="Polar residues" evidence="1">
    <location>
        <begin position="246"/>
        <end position="255"/>
    </location>
</feature>
<evidence type="ECO:0000259" key="2">
    <source>
        <dbReference type="Pfam" id="PF13460"/>
    </source>
</evidence>
<dbReference type="EMBL" id="BAABFC010000007">
    <property type="protein sequence ID" value="GAA4495733.1"/>
    <property type="molecule type" value="Genomic_DNA"/>
</dbReference>
<dbReference type="PANTHER" id="PTHR14097:SF7">
    <property type="entry name" value="OXIDOREDUCTASE HTATIP2"/>
    <property type="match status" value="1"/>
</dbReference>
<evidence type="ECO:0000313" key="4">
    <source>
        <dbReference type="Proteomes" id="UP001501321"/>
    </source>
</evidence>
<feature type="domain" description="NAD(P)-binding" evidence="2">
    <location>
        <begin position="34"/>
        <end position="145"/>
    </location>
</feature>